<evidence type="ECO:0000256" key="6">
    <source>
        <dbReference type="SAM" id="SignalP"/>
    </source>
</evidence>
<proteinExistence type="predicted"/>
<evidence type="ECO:0000313" key="8">
    <source>
        <dbReference type="Ensembl" id="ENSCVAP00000031795.1"/>
    </source>
</evidence>
<evidence type="ECO:0000256" key="3">
    <source>
        <dbReference type="ARBA" id="ARBA00045430"/>
    </source>
</evidence>
<dbReference type="SMART" id="SM00408">
    <property type="entry name" value="IGc2"/>
    <property type="match status" value="2"/>
</dbReference>
<name>A0A3Q2GQH0_CYPVA</name>
<feature type="chain" id="PRO_5018747249" description="B-cell receptor CD22" evidence="6">
    <location>
        <begin position="29"/>
        <end position="412"/>
    </location>
</feature>
<protein>
    <recommendedName>
        <fullName evidence="1">B-cell receptor CD22</fullName>
    </recommendedName>
    <alternativeName>
        <fullName evidence="2">Sialic acid-binding Ig-like lectin 2</fullName>
    </alternativeName>
</protein>
<dbReference type="SMART" id="SM00409">
    <property type="entry name" value="IG"/>
    <property type="match status" value="3"/>
</dbReference>
<keyword evidence="6" id="KW-0732">Signal</keyword>
<dbReference type="RefSeq" id="XP_015258496.1">
    <property type="nucleotide sequence ID" value="XM_015403010.1"/>
</dbReference>
<comment type="subunit">
    <text evidence="4">Predominantly monomer of isoform CD22-beta. Also found as heterodimer of isoform CD22-beta and a shorter isoform. Interacts with PTPN6/SHP-1, LYN, SYK, PIK3R1/PIK3R2 and PLCG1 upon phosphorylation. Interacts with GRB2, INPP5D and SHC1 upon phosphorylation. May form a complex with INPP5D/SHIP, GRB2 and SHC1.</text>
</comment>
<dbReference type="SUPFAM" id="SSF48726">
    <property type="entry name" value="Immunoglobulin"/>
    <property type="match status" value="3"/>
</dbReference>
<dbReference type="InterPro" id="IPR007110">
    <property type="entry name" value="Ig-like_dom"/>
</dbReference>
<keyword evidence="5" id="KW-1133">Transmembrane helix</keyword>
<keyword evidence="9" id="KW-1185">Reference proteome</keyword>
<dbReference type="PANTHER" id="PTHR46013:SF4">
    <property type="entry name" value="B-CELL RECEPTOR CD22-RELATED"/>
    <property type="match status" value="1"/>
</dbReference>
<dbReference type="GeneID" id="107103339"/>
<feature type="domain" description="Ig-like" evidence="7">
    <location>
        <begin position="159"/>
        <end position="254"/>
    </location>
</feature>
<keyword evidence="5" id="KW-0812">Transmembrane</keyword>
<dbReference type="Pfam" id="PF24518">
    <property type="entry name" value="Ig_CD22"/>
    <property type="match status" value="1"/>
</dbReference>
<feature type="transmembrane region" description="Helical" evidence="5">
    <location>
        <begin position="370"/>
        <end position="391"/>
    </location>
</feature>
<comment type="function">
    <text evidence="3">Most highly expressed siglec (sialic acid-binding immunoglobulin-like lectin) on B-cells that plays a role in various aspects of B-cell biology including differentiation, antigen presentation, and trafficking to bone marrow. Binds to alpha 2,6-linked sialic acid residues of surface molecules such as CD22 itself, CD45 and IgM in a cis configuration. Can also bind to ligands on other cells as an adhesion molecule in a trans configuration. Acts as an inhibitory coreceptor on the surface of B-cells and inhibits B-cell receptor induced signaling, characterized by inhibition of the calcium mobilization and cellular activation. Mechanistically, the immunoreceptor tyrosine-based inhibitory motif domain is phosphorylated by the Src kinase LYN, which in turn leads to the recruitment of the protein tyrosine phosphatase 1/PTPN6, leading to the negative regulation of BCR signaling. If this negative signaling from is of sufficient strength, apoptosis of the B-cell can be induced.</text>
</comment>
<organism evidence="8 9">
    <name type="scientific">Cyprinodon variegatus</name>
    <name type="common">Sheepshead minnow</name>
    <dbReference type="NCBI Taxonomy" id="28743"/>
    <lineage>
        <taxon>Eukaryota</taxon>
        <taxon>Metazoa</taxon>
        <taxon>Chordata</taxon>
        <taxon>Craniata</taxon>
        <taxon>Vertebrata</taxon>
        <taxon>Euteleostomi</taxon>
        <taxon>Actinopterygii</taxon>
        <taxon>Neopterygii</taxon>
        <taxon>Teleostei</taxon>
        <taxon>Neoteleostei</taxon>
        <taxon>Acanthomorphata</taxon>
        <taxon>Ovalentaria</taxon>
        <taxon>Atherinomorphae</taxon>
        <taxon>Cyprinodontiformes</taxon>
        <taxon>Cyprinodontidae</taxon>
        <taxon>Cyprinodon</taxon>
    </lineage>
</organism>
<feature type="signal peptide" evidence="6">
    <location>
        <begin position="1"/>
        <end position="28"/>
    </location>
</feature>
<evidence type="ECO:0000256" key="2">
    <source>
        <dbReference type="ARBA" id="ARBA00041781"/>
    </source>
</evidence>
<feature type="domain" description="Ig-like" evidence="7">
    <location>
        <begin position="258"/>
        <end position="354"/>
    </location>
</feature>
<evidence type="ECO:0000256" key="4">
    <source>
        <dbReference type="ARBA" id="ARBA00046458"/>
    </source>
</evidence>
<dbReference type="InterPro" id="IPR013783">
    <property type="entry name" value="Ig-like_fold"/>
</dbReference>
<reference evidence="8" key="1">
    <citation type="submission" date="2025-08" db="UniProtKB">
        <authorList>
            <consortium name="Ensembl"/>
        </authorList>
    </citation>
    <scope>IDENTIFICATION</scope>
</reference>
<evidence type="ECO:0000256" key="5">
    <source>
        <dbReference type="SAM" id="Phobius"/>
    </source>
</evidence>
<dbReference type="Proteomes" id="UP000265020">
    <property type="component" value="Unassembled WGS sequence"/>
</dbReference>
<evidence type="ECO:0000256" key="1">
    <source>
        <dbReference type="ARBA" id="ARBA00040106"/>
    </source>
</evidence>
<dbReference type="GeneTree" id="ENSGT00920000149572"/>
<dbReference type="OrthoDB" id="6152887at2759"/>
<dbReference type="AlphaFoldDB" id="A0A3Q2GQH0"/>
<evidence type="ECO:0000259" key="7">
    <source>
        <dbReference type="PROSITE" id="PS50835"/>
    </source>
</evidence>
<accession>A0A3Q2GQH0</accession>
<dbReference type="InterPro" id="IPR003599">
    <property type="entry name" value="Ig_sub"/>
</dbReference>
<keyword evidence="5" id="KW-0472">Membrane</keyword>
<sequence>MDINGGLIAHQQSYCCLLIIVCMRGVLAGDWSVHLPSSPICAVVGSSVVLSCSYDYPLSSDQFKADGPLSAQTGGNEKGLEYKVLSEMWCLGDSRCITERYVFHSAGIFPDPSYENRVEYLGQPGTKNCSLRISDLKESDSGTYVFYLITNHTTEKMPPQTGIQLLVADSFGAVAVSAGPSHIVSEGAALSLACCSPAATAQSQFTWYKSTESRVLHAGQVWIIRDVTPEKSGNYHCQMKTGNDMQKSNFLAINVHYPPRNTSISILGAQDDYPVTLTCSSEANPPVDTYVWYQGEACRPTADKSFHPGRRTKATLTGRGPTFSMANFTTETYGQHCCVARNRHGSDSMTFSITDSRAKTPSDSLRGKTVLIGVTVGILAIVVATVAFLMMRGKKKARHRSYVLTGTTVTES</sequence>
<reference evidence="8" key="2">
    <citation type="submission" date="2025-09" db="UniProtKB">
        <authorList>
            <consortium name="Ensembl"/>
        </authorList>
    </citation>
    <scope>IDENTIFICATION</scope>
</reference>
<dbReference type="PROSITE" id="PS50835">
    <property type="entry name" value="IG_LIKE"/>
    <property type="match status" value="2"/>
</dbReference>
<dbReference type="Gene3D" id="2.60.40.10">
    <property type="entry name" value="Immunoglobulins"/>
    <property type="match status" value="3"/>
</dbReference>
<dbReference type="PANTHER" id="PTHR46013">
    <property type="entry name" value="VASCULAR CELL ADHESION MOLECULE 1"/>
    <property type="match status" value="1"/>
</dbReference>
<dbReference type="InterPro" id="IPR036179">
    <property type="entry name" value="Ig-like_dom_sf"/>
</dbReference>
<dbReference type="Ensembl" id="ENSCVAT00000026994.1">
    <property type="protein sequence ID" value="ENSCVAP00000031795.1"/>
    <property type="gene ID" value="ENSCVAG00000021327.1"/>
</dbReference>
<dbReference type="InterPro" id="IPR003598">
    <property type="entry name" value="Ig_sub2"/>
</dbReference>
<evidence type="ECO:0000313" key="9">
    <source>
        <dbReference type="Proteomes" id="UP000265020"/>
    </source>
</evidence>
<dbReference type="InterPro" id="IPR056386">
    <property type="entry name" value="Ig_CD22"/>
</dbReference>